<evidence type="ECO:0000313" key="1">
    <source>
        <dbReference type="EMBL" id="KAK2574251.1"/>
    </source>
</evidence>
<proteinExistence type="predicted"/>
<evidence type="ECO:0000313" key="2">
    <source>
        <dbReference type="Proteomes" id="UP001249851"/>
    </source>
</evidence>
<comment type="caution">
    <text evidence="1">The sequence shown here is derived from an EMBL/GenBank/DDBJ whole genome shotgun (WGS) entry which is preliminary data.</text>
</comment>
<name>A0AAD9R7I5_ACRCE</name>
<keyword evidence="2" id="KW-1185">Reference proteome</keyword>
<dbReference type="EMBL" id="JARQWQ010000001">
    <property type="protein sequence ID" value="KAK2574251.1"/>
    <property type="molecule type" value="Genomic_DNA"/>
</dbReference>
<organism evidence="1 2">
    <name type="scientific">Acropora cervicornis</name>
    <name type="common">Staghorn coral</name>
    <dbReference type="NCBI Taxonomy" id="6130"/>
    <lineage>
        <taxon>Eukaryota</taxon>
        <taxon>Metazoa</taxon>
        <taxon>Cnidaria</taxon>
        <taxon>Anthozoa</taxon>
        <taxon>Hexacorallia</taxon>
        <taxon>Scleractinia</taxon>
        <taxon>Astrocoeniina</taxon>
        <taxon>Acroporidae</taxon>
        <taxon>Acropora</taxon>
    </lineage>
</organism>
<protein>
    <submittedName>
        <fullName evidence="1">Uncharacterized protein</fullName>
    </submittedName>
</protein>
<dbReference type="AlphaFoldDB" id="A0AAD9R7I5"/>
<dbReference type="Proteomes" id="UP001249851">
    <property type="component" value="Unassembled WGS sequence"/>
</dbReference>
<gene>
    <name evidence="1" type="ORF">P5673_000392</name>
</gene>
<reference evidence="1" key="1">
    <citation type="journal article" date="2023" name="G3 (Bethesda)">
        <title>Whole genome assembly and annotation of the endangered Caribbean coral Acropora cervicornis.</title>
        <authorList>
            <person name="Selwyn J.D."/>
            <person name="Vollmer S.V."/>
        </authorList>
    </citation>
    <scope>NUCLEOTIDE SEQUENCE</scope>
    <source>
        <strain evidence="1">K2</strain>
    </source>
</reference>
<accession>A0AAD9R7I5</accession>
<reference evidence="1" key="2">
    <citation type="journal article" date="2023" name="Science">
        <title>Genomic signatures of disease resistance in endangered staghorn corals.</title>
        <authorList>
            <person name="Vollmer S.V."/>
            <person name="Selwyn J.D."/>
            <person name="Despard B.A."/>
            <person name="Roesel C.L."/>
        </authorList>
    </citation>
    <scope>NUCLEOTIDE SEQUENCE</scope>
    <source>
        <strain evidence="1">K2</strain>
    </source>
</reference>
<sequence length="88" mass="9579">MDLKYKSLVISDAHSSVMMVSPFNADMRAVANDEFKAVGELMACPLFKGGGLVKLYKFITGSGNLTPLGLERVIVLQQPRCNVFNATI</sequence>